<dbReference type="PANTHER" id="PTHR33099">
    <property type="entry name" value="FE2OG DIOXYGENASE DOMAIN-CONTAINING PROTEIN"/>
    <property type="match status" value="1"/>
</dbReference>
<accession>A0A9P6CNQ5</accession>
<evidence type="ECO:0000313" key="2">
    <source>
        <dbReference type="EMBL" id="KAF9466898.1"/>
    </source>
</evidence>
<dbReference type="OrthoDB" id="27483at2759"/>
<dbReference type="PANTHER" id="PTHR33099:SF14">
    <property type="entry name" value="PROLYL 4-HYDROXYLASE ALPHA SUBUNIT FE(2+) 2OG DIOXYGENASE DOMAIN-CONTAINING PROTEIN"/>
    <property type="match status" value="1"/>
</dbReference>
<name>A0A9P6CNQ5_9AGAR</name>
<dbReference type="Proteomes" id="UP000807353">
    <property type="component" value="Unassembled WGS sequence"/>
</dbReference>
<dbReference type="InterPro" id="IPR044862">
    <property type="entry name" value="Pro_4_hyd_alph_FE2OG_OXY"/>
</dbReference>
<organism evidence="2 3">
    <name type="scientific">Collybia nuda</name>
    <dbReference type="NCBI Taxonomy" id="64659"/>
    <lineage>
        <taxon>Eukaryota</taxon>
        <taxon>Fungi</taxon>
        <taxon>Dikarya</taxon>
        <taxon>Basidiomycota</taxon>
        <taxon>Agaricomycotina</taxon>
        <taxon>Agaricomycetes</taxon>
        <taxon>Agaricomycetidae</taxon>
        <taxon>Agaricales</taxon>
        <taxon>Tricholomatineae</taxon>
        <taxon>Clitocybaceae</taxon>
        <taxon>Collybia</taxon>
    </lineage>
</organism>
<dbReference type="Pfam" id="PF13640">
    <property type="entry name" value="2OG-FeII_Oxy_3"/>
    <property type="match status" value="1"/>
</dbReference>
<protein>
    <recommendedName>
        <fullName evidence="1">Prolyl 4-hydroxylase alpha subunit Fe(2+) 2OG dioxygenase domain-containing protein</fullName>
    </recommendedName>
</protein>
<evidence type="ECO:0000259" key="1">
    <source>
        <dbReference type="Pfam" id="PF13640"/>
    </source>
</evidence>
<dbReference type="EMBL" id="MU150239">
    <property type="protein sequence ID" value="KAF9466898.1"/>
    <property type="molecule type" value="Genomic_DNA"/>
</dbReference>
<sequence length="406" mass="44166">MFTTSVQALKASITQNQPFCSGTIPLSSKNAVIFYKEDVKSNWIDLSHPTENALQSLAGACQPATFGVNQRDVLDEAYRKAGKMDNTDFATTFDLNQARLLDMISAQLLSESKENESITAELYKLNVYGKDSFFKAHKDTPRGKAMFGSLVVVYPTQHEGGALILRHGGKEWTFDSADAVRKHDGPAIAYVAFFSDVEHEVAVVTSGYRVTLTYNLYFVDDNAPSTLRPDIMTGFEAAFTTALNDPAFLPSGGLLGFGLAFQYPFSPGKSNLGNLLSRLKGSDAVIKQVCNRLSLHEEYTDGHIMVNQIPDLARIGEIEEPISSILLHGYGGRMVHDIGDGIPGGQGEEQAPNALKILWITPLTGVMQFQSSYLAYGNEASLECIYGDVCLVAQVGPVGQRATKAN</sequence>
<proteinExistence type="predicted"/>
<reference evidence="2" key="1">
    <citation type="submission" date="2020-11" db="EMBL/GenBank/DDBJ databases">
        <authorList>
            <consortium name="DOE Joint Genome Institute"/>
            <person name="Ahrendt S."/>
            <person name="Riley R."/>
            <person name="Andreopoulos W."/>
            <person name="Labutti K."/>
            <person name="Pangilinan J."/>
            <person name="Ruiz-Duenas F.J."/>
            <person name="Barrasa J.M."/>
            <person name="Sanchez-Garcia M."/>
            <person name="Camarero S."/>
            <person name="Miyauchi S."/>
            <person name="Serrano A."/>
            <person name="Linde D."/>
            <person name="Babiker R."/>
            <person name="Drula E."/>
            <person name="Ayuso-Fernandez I."/>
            <person name="Pacheco R."/>
            <person name="Padilla G."/>
            <person name="Ferreira P."/>
            <person name="Barriuso J."/>
            <person name="Kellner H."/>
            <person name="Castanera R."/>
            <person name="Alfaro M."/>
            <person name="Ramirez L."/>
            <person name="Pisabarro A.G."/>
            <person name="Kuo A."/>
            <person name="Tritt A."/>
            <person name="Lipzen A."/>
            <person name="He G."/>
            <person name="Yan M."/>
            <person name="Ng V."/>
            <person name="Cullen D."/>
            <person name="Martin F."/>
            <person name="Rosso M.-N."/>
            <person name="Henrissat B."/>
            <person name="Hibbett D."/>
            <person name="Martinez A.T."/>
            <person name="Grigoriev I.V."/>
        </authorList>
    </citation>
    <scope>NUCLEOTIDE SEQUENCE</scope>
    <source>
        <strain evidence="2">CBS 247.69</strain>
    </source>
</reference>
<dbReference type="AlphaFoldDB" id="A0A9P6CNQ5"/>
<evidence type="ECO:0000313" key="3">
    <source>
        <dbReference type="Proteomes" id="UP000807353"/>
    </source>
</evidence>
<keyword evidence="3" id="KW-1185">Reference proteome</keyword>
<comment type="caution">
    <text evidence="2">The sequence shown here is derived from an EMBL/GenBank/DDBJ whole genome shotgun (WGS) entry which is preliminary data.</text>
</comment>
<gene>
    <name evidence="2" type="ORF">BDZ94DRAFT_1280580</name>
</gene>
<dbReference type="Gene3D" id="2.60.120.620">
    <property type="entry name" value="q2cbj1_9rhob like domain"/>
    <property type="match status" value="1"/>
</dbReference>
<feature type="domain" description="Prolyl 4-hydroxylase alpha subunit Fe(2+) 2OG dioxygenase" evidence="1">
    <location>
        <begin position="124"/>
        <end position="216"/>
    </location>
</feature>